<dbReference type="InterPro" id="IPR002925">
    <property type="entry name" value="Dienelactn_hydro"/>
</dbReference>
<dbReference type="RefSeq" id="WP_134833653.1">
    <property type="nucleotide sequence ID" value="NZ_SATR01000001.1"/>
</dbReference>
<name>A0A4Y8WL22_9VIBR</name>
<protein>
    <recommendedName>
        <fullName evidence="1">Dienelactone hydrolase domain-containing protein</fullName>
    </recommendedName>
</protein>
<proteinExistence type="predicted"/>
<evidence type="ECO:0000313" key="2">
    <source>
        <dbReference type="EMBL" id="TFH93393.1"/>
    </source>
</evidence>
<dbReference type="GO" id="GO:0016787">
    <property type="term" value="F:hydrolase activity"/>
    <property type="evidence" value="ECO:0007669"/>
    <property type="project" value="InterPro"/>
</dbReference>
<dbReference type="InterPro" id="IPR029058">
    <property type="entry name" value="AB_hydrolase_fold"/>
</dbReference>
<keyword evidence="3" id="KW-1185">Reference proteome</keyword>
<dbReference type="PANTHER" id="PTHR22946:SF0">
    <property type="entry name" value="DIENELACTONE HYDROLASE DOMAIN-CONTAINING PROTEIN"/>
    <property type="match status" value="1"/>
</dbReference>
<comment type="caution">
    <text evidence="2">The sequence shown here is derived from an EMBL/GenBank/DDBJ whole genome shotgun (WGS) entry which is preliminary data.</text>
</comment>
<dbReference type="PANTHER" id="PTHR22946">
    <property type="entry name" value="DIENELACTONE HYDROLASE DOMAIN-CONTAINING PROTEIN-RELATED"/>
    <property type="match status" value="1"/>
</dbReference>
<dbReference type="AlphaFoldDB" id="A0A4Y8WL22"/>
<dbReference type="Pfam" id="PF01738">
    <property type="entry name" value="DLH"/>
    <property type="match status" value="1"/>
</dbReference>
<evidence type="ECO:0000313" key="3">
    <source>
        <dbReference type="Proteomes" id="UP000297753"/>
    </source>
</evidence>
<dbReference type="SUPFAM" id="SSF53474">
    <property type="entry name" value="alpha/beta-Hydrolases"/>
    <property type="match status" value="1"/>
</dbReference>
<reference evidence="2 3" key="1">
    <citation type="submission" date="2019-01" db="EMBL/GenBank/DDBJ databases">
        <title>Vibrio BEI176 sp. nov, a marine bacterium isolated from China: eastern marignal seas.</title>
        <authorList>
            <person name="Li B."/>
        </authorList>
    </citation>
    <scope>NUCLEOTIDE SEQUENCE [LARGE SCALE GENOMIC DNA]</scope>
    <source>
        <strain evidence="2 3">BEI176</strain>
    </source>
</reference>
<organism evidence="2 3">
    <name type="scientific">Vibrio ouci</name>
    <dbReference type="NCBI Taxonomy" id="2499078"/>
    <lineage>
        <taxon>Bacteria</taxon>
        <taxon>Pseudomonadati</taxon>
        <taxon>Pseudomonadota</taxon>
        <taxon>Gammaproteobacteria</taxon>
        <taxon>Vibrionales</taxon>
        <taxon>Vibrionaceae</taxon>
        <taxon>Vibrio</taxon>
    </lineage>
</organism>
<evidence type="ECO:0000259" key="1">
    <source>
        <dbReference type="Pfam" id="PF01738"/>
    </source>
</evidence>
<dbReference type="InterPro" id="IPR050261">
    <property type="entry name" value="FrsA_esterase"/>
</dbReference>
<dbReference type="OrthoDB" id="9787933at2"/>
<dbReference type="Proteomes" id="UP000297753">
    <property type="component" value="Unassembled WGS sequence"/>
</dbReference>
<feature type="domain" description="Dienelactone hydrolase" evidence="1">
    <location>
        <begin position="24"/>
        <end position="226"/>
    </location>
</feature>
<dbReference type="Gene3D" id="3.40.50.1820">
    <property type="entry name" value="alpha/beta hydrolase"/>
    <property type="match status" value="1"/>
</dbReference>
<sequence>MKQILAYNDQRFDSTLYDYGDQAHVVFFPDWEGCHTDYANRKAKQLAKELKGKVLLTDIYGAGKQPETYVGRADAFIHKTLSTPVELRKLLSGLFPIFKEVLGAENKKVAFVGICFGGSIAFEAGRADIGVDVSVSIHGTPSSPEPLENIVGTRFLLIQGSSDPHIPLSSVGQFINEMDNANCCWQMLMLGGVQHSFTKEEIGYGGYGSRFNQYANDQSFQSACNFILGDHHEVR</sequence>
<dbReference type="EMBL" id="SATR01000001">
    <property type="protein sequence ID" value="TFH93393.1"/>
    <property type="molecule type" value="Genomic_DNA"/>
</dbReference>
<accession>A0A4Y8WL22</accession>
<gene>
    <name evidence="2" type="ORF">ELS82_00095</name>
</gene>